<organism evidence="1 2">
    <name type="scientific">Nannocystis bainbridge</name>
    <dbReference type="NCBI Taxonomy" id="2995303"/>
    <lineage>
        <taxon>Bacteria</taxon>
        <taxon>Pseudomonadati</taxon>
        <taxon>Myxococcota</taxon>
        <taxon>Polyangia</taxon>
        <taxon>Nannocystales</taxon>
        <taxon>Nannocystaceae</taxon>
        <taxon>Nannocystis</taxon>
    </lineage>
</organism>
<dbReference type="EMBL" id="JAQNDL010000001">
    <property type="protein sequence ID" value="MDC0717857.1"/>
    <property type="molecule type" value="Genomic_DNA"/>
</dbReference>
<name>A0ABT5DZH7_9BACT</name>
<comment type="caution">
    <text evidence="1">The sequence shown here is derived from an EMBL/GenBank/DDBJ whole genome shotgun (WGS) entry which is preliminary data.</text>
</comment>
<gene>
    <name evidence="1" type="ORF">POL25_13205</name>
</gene>
<protein>
    <submittedName>
        <fullName evidence="1">Uncharacterized protein</fullName>
    </submittedName>
</protein>
<dbReference type="SUPFAM" id="SSF53850">
    <property type="entry name" value="Periplasmic binding protein-like II"/>
    <property type="match status" value="1"/>
</dbReference>
<sequence>MAARSSTAERLAAALALACACGLPRDPERTAERVAAHGLRVGVVLEAPWACRLGVDSLAGAEVELVRRFARMRGLDITFTRGGETRLLAALRRFELDLVIGGLLADSPYAATVGFTRGYHEADDGDHVLAVPPGENAWTMQLEAFLAGADVDAALARGRADCEAT</sequence>
<dbReference type="RefSeq" id="WP_272086339.1">
    <property type="nucleotide sequence ID" value="NZ_JAQNDL010000001.1"/>
</dbReference>
<evidence type="ECO:0000313" key="1">
    <source>
        <dbReference type="EMBL" id="MDC0717857.1"/>
    </source>
</evidence>
<keyword evidence="2" id="KW-1185">Reference proteome</keyword>
<dbReference type="PROSITE" id="PS51257">
    <property type="entry name" value="PROKAR_LIPOPROTEIN"/>
    <property type="match status" value="1"/>
</dbReference>
<evidence type="ECO:0000313" key="2">
    <source>
        <dbReference type="Proteomes" id="UP001221686"/>
    </source>
</evidence>
<reference evidence="1 2" key="1">
    <citation type="submission" date="2022-11" db="EMBL/GenBank/DDBJ databases">
        <title>Minimal conservation of predation-associated metabolite biosynthetic gene clusters underscores biosynthetic potential of Myxococcota including descriptions for ten novel species: Archangium lansinium sp. nov., Myxococcus landrumus sp. nov., Nannocystis bai.</title>
        <authorList>
            <person name="Ahearne A."/>
            <person name="Stevens C."/>
            <person name="Dowd S."/>
        </authorList>
    </citation>
    <scope>NUCLEOTIDE SEQUENCE [LARGE SCALE GENOMIC DNA]</scope>
    <source>
        <strain evidence="1 2">BB15-2</strain>
    </source>
</reference>
<proteinExistence type="predicted"/>
<dbReference type="Proteomes" id="UP001221686">
    <property type="component" value="Unassembled WGS sequence"/>
</dbReference>
<accession>A0ABT5DZH7</accession>
<dbReference type="Gene3D" id="3.40.190.10">
    <property type="entry name" value="Periplasmic binding protein-like II"/>
    <property type="match status" value="1"/>
</dbReference>